<feature type="signal peptide" evidence="2">
    <location>
        <begin position="1"/>
        <end position="26"/>
    </location>
</feature>
<sequence>MKLRNILGAATLATVLTLAAAPAAFAGGIHDSCTSTARSGSHSTCGGTTAAEDMCEISTPGTATTCPGRPTPTPKPTEPSQPCPKPTTTPKPVTTPKPTTSSKPCPKGSPTSSSYSSSNSRW</sequence>
<evidence type="ECO:0000256" key="2">
    <source>
        <dbReference type="SAM" id="SignalP"/>
    </source>
</evidence>
<feature type="compositionally biased region" description="Pro residues" evidence="1">
    <location>
        <begin position="69"/>
        <end position="95"/>
    </location>
</feature>
<comment type="caution">
    <text evidence="3">The sequence shown here is derived from an EMBL/GenBank/DDBJ whole genome shotgun (WGS) entry which is preliminary data.</text>
</comment>
<protein>
    <submittedName>
        <fullName evidence="3">Uncharacterized protein</fullName>
    </submittedName>
</protein>
<name>A0ABT8KFE4_9MICO</name>
<keyword evidence="2" id="KW-0732">Signal</keyword>
<evidence type="ECO:0000256" key="1">
    <source>
        <dbReference type="SAM" id="MobiDB-lite"/>
    </source>
</evidence>
<organism evidence="3 4">
    <name type="scientific">Leifsonia williamsii</name>
    <dbReference type="NCBI Taxonomy" id="3035919"/>
    <lineage>
        <taxon>Bacteria</taxon>
        <taxon>Bacillati</taxon>
        <taxon>Actinomycetota</taxon>
        <taxon>Actinomycetes</taxon>
        <taxon>Micrococcales</taxon>
        <taxon>Microbacteriaceae</taxon>
        <taxon>Leifsonia</taxon>
    </lineage>
</organism>
<proteinExistence type="predicted"/>
<gene>
    <name evidence="3" type="ORF">P5G50_17090</name>
</gene>
<feature type="chain" id="PRO_5046430944" evidence="2">
    <location>
        <begin position="27"/>
        <end position="122"/>
    </location>
</feature>
<reference evidence="3" key="1">
    <citation type="submission" date="2023-06" db="EMBL/GenBank/DDBJ databases">
        <title>MT1 and MT2 Draft Genomes of Novel Species.</title>
        <authorList>
            <person name="Venkateswaran K."/>
        </authorList>
    </citation>
    <scope>NUCLEOTIDE SEQUENCE</scope>
    <source>
        <strain evidence="3">F6_8S_P_1B</strain>
    </source>
</reference>
<feature type="region of interest" description="Disordered" evidence="1">
    <location>
        <begin position="58"/>
        <end position="122"/>
    </location>
</feature>
<accession>A0ABT8KFE4</accession>
<evidence type="ECO:0000313" key="3">
    <source>
        <dbReference type="EMBL" id="MDN4616166.1"/>
    </source>
</evidence>
<dbReference type="EMBL" id="JAROCF010000001">
    <property type="protein sequence ID" value="MDN4616166.1"/>
    <property type="molecule type" value="Genomic_DNA"/>
</dbReference>
<feature type="compositionally biased region" description="Low complexity" evidence="1">
    <location>
        <begin position="96"/>
        <end position="122"/>
    </location>
</feature>
<dbReference type="RefSeq" id="WP_301212281.1">
    <property type="nucleotide sequence ID" value="NZ_JAROCF010000001.1"/>
</dbReference>
<dbReference type="Proteomes" id="UP001174208">
    <property type="component" value="Unassembled WGS sequence"/>
</dbReference>
<evidence type="ECO:0000313" key="4">
    <source>
        <dbReference type="Proteomes" id="UP001174208"/>
    </source>
</evidence>
<keyword evidence="4" id="KW-1185">Reference proteome</keyword>